<evidence type="ECO:0000313" key="3">
    <source>
        <dbReference type="Proteomes" id="UP000063699"/>
    </source>
</evidence>
<name>A0A0N9IHM2_9PSEU</name>
<reference evidence="2 3" key="1">
    <citation type="submission" date="2015-07" db="EMBL/GenBank/DDBJ databases">
        <title>Genome sequencing of Kibdelosporangium phytohabitans.</title>
        <authorList>
            <person name="Qin S."/>
            <person name="Xing K."/>
        </authorList>
    </citation>
    <scope>NUCLEOTIDE SEQUENCE [LARGE SCALE GENOMIC DNA]</scope>
    <source>
        <strain evidence="2 3">KLBMP1111</strain>
    </source>
</reference>
<feature type="region of interest" description="Disordered" evidence="1">
    <location>
        <begin position="90"/>
        <end position="109"/>
    </location>
</feature>
<dbReference type="EMBL" id="CP012752">
    <property type="protein sequence ID" value="ALG14873.1"/>
    <property type="molecule type" value="Genomic_DNA"/>
</dbReference>
<evidence type="ECO:0000313" key="2">
    <source>
        <dbReference type="EMBL" id="ALG14873.1"/>
    </source>
</evidence>
<sequence length="109" mass="11671">MIDVVADEIVSQVESLAKTVEQIGDLVASARRLAERQPKLGTAPPAMHLATRLRDAAGQTGLAGEVTAADSELDSFHRALRTTVSRYQEGDKDAALTVTRSGEAPDDRR</sequence>
<organism evidence="2 3">
    <name type="scientific">Kibdelosporangium phytohabitans</name>
    <dbReference type="NCBI Taxonomy" id="860235"/>
    <lineage>
        <taxon>Bacteria</taxon>
        <taxon>Bacillati</taxon>
        <taxon>Actinomycetota</taxon>
        <taxon>Actinomycetes</taxon>
        <taxon>Pseudonocardiales</taxon>
        <taxon>Pseudonocardiaceae</taxon>
        <taxon>Kibdelosporangium</taxon>
    </lineage>
</organism>
<keyword evidence="3" id="KW-1185">Reference proteome</keyword>
<dbReference type="STRING" id="860235.AOZ06_18440"/>
<dbReference type="KEGG" id="kphy:AOZ06_18440"/>
<proteinExistence type="predicted"/>
<evidence type="ECO:0008006" key="4">
    <source>
        <dbReference type="Google" id="ProtNLM"/>
    </source>
</evidence>
<protein>
    <recommendedName>
        <fullName evidence="4">PE domain-containing protein</fullName>
    </recommendedName>
</protein>
<dbReference type="Proteomes" id="UP000063699">
    <property type="component" value="Chromosome"/>
</dbReference>
<accession>A0A0N9IHM2</accession>
<evidence type="ECO:0000256" key="1">
    <source>
        <dbReference type="SAM" id="MobiDB-lite"/>
    </source>
</evidence>
<dbReference type="OrthoDB" id="3688895at2"/>
<gene>
    <name evidence="2" type="ORF">AOZ06_18440</name>
</gene>
<dbReference type="AlphaFoldDB" id="A0A0N9IHM2"/>